<dbReference type="EMBL" id="CP001390">
    <property type="protein sequence ID" value="ACM21599.1"/>
    <property type="molecule type" value="Genomic_DNA"/>
</dbReference>
<dbReference type="eggNOG" id="COG1409">
    <property type="taxonomic scope" value="Bacteria"/>
</dbReference>
<dbReference type="PANTHER" id="PTHR43143:SF1">
    <property type="entry name" value="SERINE_THREONINE-PROTEIN PHOSPHATASE CPPED1"/>
    <property type="match status" value="1"/>
</dbReference>
<dbReference type="HOGENOM" id="CLU_782469_0_0_7"/>
<dbReference type="SUPFAM" id="SSF56300">
    <property type="entry name" value="Metallo-dependent phosphatases"/>
    <property type="match status" value="1"/>
</dbReference>
<dbReference type="Gene3D" id="3.60.21.10">
    <property type="match status" value="1"/>
</dbReference>
<gene>
    <name evidence="3" type="ordered locus">Geob_3256</name>
</gene>
<dbReference type="GO" id="GO:0016787">
    <property type="term" value="F:hydrolase activity"/>
    <property type="evidence" value="ECO:0007669"/>
    <property type="project" value="InterPro"/>
</dbReference>
<keyword evidence="1" id="KW-0732">Signal</keyword>
<dbReference type="InterPro" id="IPR004843">
    <property type="entry name" value="Calcineurin-like_PHP"/>
</dbReference>
<dbReference type="STRING" id="316067.Geob_3256"/>
<sequence>MRKKVLFRTGLFALSLLMVIQFTSGTPGGATKAAPWKFAVLCDNRSNPCVPGGGVQGVNVEVLGKMAAEVAAEKVDVVLVPGDIALGNGYTCTPPTPPPNPADQQYQLWRQTMKPVYDSGAKVLPVRGNHEMDKDAVLSDWSSCRKRVPIESKLLDAYRSVFNDPYLKKISPDSQKGLTYALPHKNALFIGFDQITDQFQVDQKWFDRVLAKNKREHLFVFGHYPAFAVKHKDCLACYGAARDRFWNAIGNAGGRLYFCGHDHFYDRAIIPDAKGRLLQQVLVGNGGAPFASTTAPYADPRVEPAEHIENAYGYMVVTVDGDSVSAKLKVLDLPSGTWRNADAFCYAQRRTAGK</sequence>
<dbReference type="RefSeq" id="WP_012648327.1">
    <property type="nucleotide sequence ID" value="NC_011979.1"/>
</dbReference>
<dbReference type="AlphaFoldDB" id="B9M4R5"/>
<evidence type="ECO:0000313" key="4">
    <source>
        <dbReference type="Proteomes" id="UP000007721"/>
    </source>
</evidence>
<dbReference type="KEGG" id="geo:Geob_3256"/>
<dbReference type="InterPro" id="IPR051918">
    <property type="entry name" value="STPP_CPPED1"/>
</dbReference>
<reference evidence="3 4" key="1">
    <citation type="submission" date="2009-01" db="EMBL/GenBank/DDBJ databases">
        <title>Complete sequence of Geobacter sp. FRC-32.</title>
        <authorList>
            <consortium name="US DOE Joint Genome Institute"/>
            <person name="Lucas S."/>
            <person name="Copeland A."/>
            <person name="Lapidus A."/>
            <person name="Glavina del Rio T."/>
            <person name="Dalin E."/>
            <person name="Tice H."/>
            <person name="Bruce D."/>
            <person name="Goodwin L."/>
            <person name="Pitluck S."/>
            <person name="Saunders E."/>
            <person name="Brettin T."/>
            <person name="Detter J.C."/>
            <person name="Han C."/>
            <person name="Larimer F."/>
            <person name="Land M."/>
            <person name="Hauser L."/>
            <person name="Kyrpides N."/>
            <person name="Ovchinnikova G."/>
            <person name="Kostka J."/>
            <person name="Richardson P."/>
        </authorList>
    </citation>
    <scope>NUCLEOTIDE SEQUENCE [LARGE SCALE GENOMIC DNA]</scope>
    <source>
        <strain evidence="4">DSM 22248 / JCM 15807 / FRC-32</strain>
    </source>
</reference>
<organism evidence="3 4">
    <name type="scientific">Geotalea daltonii (strain DSM 22248 / JCM 15807 / FRC-32)</name>
    <name type="common">Geobacter daltonii</name>
    <dbReference type="NCBI Taxonomy" id="316067"/>
    <lineage>
        <taxon>Bacteria</taxon>
        <taxon>Pseudomonadati</taxon>
        <taxon>Thermodesulfobacteriota</taxon>
        <taxon>Desulfuromonadia</taxon>
        <taxon>Geobacterales</taxon>
        <taxon>Geobacteraceae</taxon>
        <taxon>Geotalea</taxon>
    </lineage>
</organism>
<evidence type="ECO:0000259" key="2">
    <source>
        <dbReference type="Pfam" id="PF00149"/>
    </source>
</evidence>
<name>B9M4R5_GEODF</name>
<dbReference type="PANTHER" id="PTHR43143">
    <property type="entry name" value="METALLOPHOSPHOESTERASE, CALCINEURIN SUPERFAMILY"/>
    <property type="match status" value="1"/>
</dbReference>
<evidence type="ECO:0000256" key="1">
    <source>
        <dbReference type="SAM" id="SignalP"/>
    </source>
</evidence>
<dbReference type="Proteomes" id="UP000007721">
    <property type="component" value="Chromosome"/>
</dbReference>
<protein>
    <submittedName>
        <fullName evidence="3">Metallophosphoesterase, putative</fullName>
    </submittedName>
</protein>
<evidence type="ECO:0000313" key="3">
    <source>
        <dbReference type="EMBL" id="ACM21599.1"/>
    </source>
</evidence>
<feature type="signal peptide" evidence="1">
    <location>
        <begin position="1"/>
        <end position="29"/>
    </location>
</feature>
<dbReference type="InterPro" id="IPR029052">
    <property type="entry name" value="Metallo-depent_PP-like"/>
</dbReference>
<keyword evidence="4" id="KW-1185">Reference proteome</keyword>
<feature type="domain" description="Calcineurin-like phosphoesterase" evidence="2">
    <location>
        <begin position="68"/>
        <end position="264"/>
    </location>
</feature>
<proteinExistence type="predicted"/>
<dbReference type="OrthoDB" id="9813914at2"/>
<accession>B9M4R5</accession>
<dbReference type="Pfam" id="PF00149">
    <property type="entry name" value="Metallophos"/>
    <property type="match status" value="1"/>
</dbReference>
<feature type="chain" id="PRO_5002888746" evidence="1">
    <location>
        <begin position="30"/>
        <end position="354"/>
    </location>
</feature>